<dbReference type="PANTHER" id="PTHR28580:SF1">
    <property type="entry name" value="GENERAL TRANSCRIPTION FACTOR IIH SUBUNIT 5"/>
    <property type="match status" value="1"/>
</dbReference>
<dbReference type="PANTHER" id="PTHR28580">
    <property type="entry name" value="GENERAL TRANSCRIPTION FACTOR IIH SUBUNIT 5"/>
    <property type="match status" value="1"/>
</dbReference>
<dbReference type="SMART" id="SM01395">
    <property type="entry name" value="Tbf5"/>
    <property type="match status" value="1"/>
</dbReference>
<keyword evidence="6 8" id="KW-0234">DNA repair</keyword>
<proteinExistence type="inferred from homology"/>
<dbReference type="EMBL" id="MU006565">
    <property type="protein sequence ID" value="KAF2749859.1"/>
    <property type="molecule type" value="Genomic_DNA"/>
</dbReference>
<gene>
    <name evidence="9" type="ORF">M011DRAFT_475194</name>
</gene>
<dbReference type="InterPro" id="IPR009400">
    <property type="entry name" value="TFIIH_TTDA/Tfb5"/>
</dbReference>
<dbReference type="AlphaFoldDB" id="A0A6A6VJ78"/>
<evidence type="ECO:0000256" key="4">
    <source>
        <dbReference type="ARBA" id="ARBA00023015"/>
    </source>
</evidence>
<keyword evidence="3 8" id="KW-0227">DNA damage</keyword>
<evidence type="ECO:0000313" key="10">
    <source>
        <dbReference type="Proteomes" id="UP000799440"/>
    </source>
</evidence>
<dbReference type="OrthoDB" id="354at2759"/>
<dbReference type="GO" id="GO:0006367">
    <property type="term" value="P:transcription initiation at RNA polymerase II promoter"/>
    <property type="evidence" value="ECO:0007669"/>
    <property type="project" value="UniProtKB-UniRule"/>
</dbReference>
<accession>A0A6A6VJ78</accession>
<protein>
    <recommendedName>
        <fullName evidence="8">General transcription and DNA repair factor IIH subunit TFB5</fullName>
    </recommendedName>
</protein>
<comment type="similarity">
    <text evidence="2 8">Belongs to the TFB5 family.</text>
</comment>
<comment type="subunit">
    <text evidence="8">Component of the 7-subunit TFIIH core complex.</text>
</comment>
<evidence type="ECO:0000256" key="5">
    <source>
        <dbReference type="ARBA" id="ARBA00023163"/>
    </source>
</evidence>
<dbReference type="SUPFAM" id="SSF142897">
    <property type="entry name" value="TFB5-like"/>
    <property type="match status" value="1"/>
</dbReference>
<evidence type="ECO:0000313" key="9">
    <source>
        <dbReference type="EMBL" id="KAF2749859.1"/>
    </source>
</evidence>
<dbReference type="Proteomes" id="UP000799440">
    <property type="component" value="Unassembled WGS sequence"/>
</dbReference>
<dbReference type="GO" id="GO:0005675">
    <property type="term" value="C:transcription factor TFIIH holo complex"/>
    <property type="evidence" value="ECO:0007669"/>
    <property type="project" value="TreeGrafter"/>
</dbReference>
<evidence type="ECO:0000256" key="7">
    <source>
        <dbReference type="ARBA" id="ARBA00023242"/>
    </source>
</evidence>
<dbReference type="Pfam" id="PF06331">
    <property type="entry name" value="Tfb5"/>
    <property type="match status" value="1"/>
</dbReference>
<dbReference type="GO" id="GO:0006294">
    <property type="term" value="P:nucleotide-excision repair, preincision complex assembly"/>
    <property type="evidence" value="ECO:0007669"/>
    <property type="project" value="TreeGrafter"/>
</dbReference>
<reference evidence="9" key="1">
    <citation type="journal article" date="2020" name="Stud. Mycol.">
        <title>101 Dothideomycetes genomes: a test case for predicting lifestyles and emergence of pathogens.</title>
        <authorList>
            <person name="Haridas S."/>
            <person name="Albert R."/>
            <person name="Binder M."/>
            <person name="Bloem J."/>
            <person name="Labutti K."/>
            <person name="Salamov A."/>
            <person name="Andreopoulos B."/>
            <person name="Baker S."/>
            <person name="Barry K."/>
            <person name="Bills G."/>
            <person name="Bluhm B."/>
            <person name="Cannon C."/>
            <person name="Castanera R."/>
            <person name="Culley D."/>
            <person name="Daum C."/>
            <person name="Ezra D."/>
            <person name="Gonzalez J."/>
            <person name="Henrissat B."/>
            <person name="Kuo A."/>
            <person name="Liang C."/>
            <person name="Lipzen A."/>
            <person name="Lutzoni F."/>
            <person name="Magnuson J."/>
            <person name="Mondo S."/>
            <person name="Nolan M."/>
            <person name="Ohm R."/>
            <person name="Pangilinan J."/>
            <person name="Park H.-J."/>
            <person name="Ramirez L."/>
            <person name="Alfaro M."/>
            <person name="Sun H."/>
            <person name="Tritt A."/>
            <person name="Yoshinaga Y."/>
            <person name="Zwiers L.-H."/>
            <person name="Turgeon B."/>
            <person name="Goodwin S."/>
            <person name="Spatafora J."/>
            <person name="Crous P."/>
            <person name="Grigoriev I."/>
        </authorList>
    </citation>
    <scope>NUCLEOTIDE SEQUENCE</scope>
    <source>
        <strain evidence="9">CBS 119925</strain>
    </source>
</reference>
<sequence length="73" mass="8378">MVKAVPGALVKCDASIKAMLINIDNENRNDFIIEELDEEHLLVKKDKVAELKSRLHEMMKQVLREPDTDESDN</sequence>
<dbReference type="GO" id="GO:0000439">
    <property type="term" value="C:transcription factor TFIIH core complex"/>
    <property type="evidence" value="ECO:0007669"/>
    <property type="project" value="UniProtKB-UniRule"/>
</dbReference>
<keyword evidence="5 8" id="KW-0804">Transcription</keyword>
<evidence type="ECO:0000256" key="3">
    <source>
        <dbReference type="ARBA" id="ARBA00022763"/>
    </source>
</evidence>
<comment type="subcellular location">
    <subcellularLocation>
        <location evidence="1 8">Nucleus</location>
    </subcellularLocation>
</comment>
<comment type="function">
    <text evidence="8">In NER, TFIIH acts by opening DNA around the lesion to allow the excision of the damaged oligonucleotide and its replacement by a new DNA fragment. In transcription, TFIIH has an essential role in transcription initiation. When the pre-initiation complex (PIC) has been established, TFIIH is required for promoter opening and promoter escape.</text>
</comment>
<organism evidence="9 10">
    <name type="scientific">Sporormia fimetaria CBS 119925</name>
    <dbReference type="NCBI Taxonomy" id="1340428"/>
    <lineage>
        <taxon>Eukaryota</taxon>
        <taxon>Fungi</taxon>
        <taxon>Dikarya</taxon>
        <taxon>Ascomycota</taxon>
        <taxon>Pezizomycotina</taxon>
        <taxon>Dothideomycetes</taxon>
        <taxon>Pleosporomycetidae</taxon>
        <taxon>Pleosporales</taxon>
        <taxon>Sporormiaceae</taxon>
        <taxon>Sporormia</taxon>
    </lineage>
</organism>
<evidence type="ECO:0000256" key="8">
    <source>
        <dbReference type="RuleBase" id="RU368032"/>
    </source>
</evidence>
<evidence type="ECO:0000256" key="6">
    <source>
        <dbReference type="ARBA" id="ARBA00023204"/>
    </source>
</evidence>
<keyword evidence="4 8" id="KW-0805">Transcription regulation</keyword>
<name>A0A6A6VJ78_9PLEO</name>
<dbReference type="Gene3D" id="3.30.70.1220">
    <property type="entry name" value="TFB5-like"/>
    <property type="match status" value="1"/>
</dbReference>
<keyword evidence="10" id="KW-1185">Reference proteome</keyword>
<evidence type="ECO:0000256" key="1">
    <source>
        <dbReference type="ARBA" id="ARBA00004123"/>
    </source>
</evidence>
<dbReference type="InterPro" id="IPR035935">
    <property type="entry name" value="TFB5-like_sf"/>
</dbReference>
<keyword evidence="7 8" id="KW-0539">Nucleus</keyword>
<evidence type="ECO:0000256" key="2">
    <source>
        <dbReference type="ARBA" id="ARBA00007470"/>
    </source>
</evidence>